<dbReference type="Proteomes" id="UP000324897">
    <property type="component" value="Unassembled WGS sequence"/>
</dbReference>
<comment type="caution">
    <text evidence="1">The sequence shown here is derived from an EMBL/GenBank/DDBJ whole genome shotgun (WGS) entry which is preliminary data.</text>
</comment>
<proteinExistence type="predicted"/>
<keyword evidence="2" id="KW-1185">Reference proteome</keyword>
<evidence type="ECO:0000313" key="2">
    <source>
        <dbReference type="Proteomes" id="UP000324897"/>
    </source>
</evidence>
<dbReference type="Gramene" id="TVU04147">
    <property type="protein sequence ID" value="TVU04147"/>
    <property type="gene ID" value="EJB05_50283"/>
</dbReference>
<accession>A0A5J9SYS2</accession>
<dbReference type="AlphaFoldDB" id="A0A5J9SYS2"/>
<protein>
    <recommendedName>
        <fullName evidence="3">F-box associated domain-containing protein</fullName>
    </recommendedName>
</protein>
<dbReference type="OrthoDB" id="691517at2759"/>
<dbReference type="InterPro" id="IPR055290">
    <property type="entry name" value="At3g26010-like"/>
</dbReference>
<dbReference type="PANTHER" id="PTHR35546:SF105">
    <property type="entry name" value="OS05G0139200 PROTEIN"/>
    <property type="match status" value="1"/>
</dbReference>
<organism evidence="1 2">
    <name type="scientific">Eragrostis curvula</name>
    <name type="common">weeping love grass</name>
    <dbReference type="NCBI Taxonomy" id="38414"/>
    <lineage>
        <taxon>Eukaryota</taxon>
        <taxon>Viridiplantae</taxon>
        <taxon>Streptophyta</taxon>
        <taxon>Embryophyta</taxon>
        <taxon>Tracheophyta</taxon>
        <taxon>Spermatophyta</taxon>
        <taxon>Magnoliopsida</taxon>
        <taxon>Liliopsida</taxon>
        <taxon>Poales</taxon>
        <taxon>Poaceae</taxon>
        <taxon>PACMAD clade</taxon>
        <taxon>Chloridoideae</taxon>
        <taxon>Eragrostideae</taxon>
        <taxon>Eragrostidinae</taxon>
        <taxon>Eragrostis</taxon>
    </lineage>
</organism>
<evidence type="ECO:0008006" key="3">
    <source>
        <dbReference type="Google" id="ProtNLM"/>
    </source>
</evidence>
<dbReference type="EMBL" id="RWGY01000089">
    <property type="protein sequence ID" value="TVU04147.1"/>
    <property type="molecule type" value="Genomic_DNA"/>
</dbReference>
<gene>
    <name evidence="1" type="ORF">EJB05_50283</name>
</gene>
<name>A0A5J9SYS2_9POAL</name>
<reference evidence="1 2" key="1">
    <citation type="journal article" date="2019" name="Sci. Rep.">
        <title>A high-quality genome of Eragrostis curvula grass provides insights into Poaceae evolution and supports new strategies to enhance forage quality.</title>
        <authorList>
            <person name="Carballo J."/>
            <person name="Santos B.A.C.M."/>
            <person name="Zappacosta D."/>
            <person name="Garbus I."/>
            <person name="Selva J.P."/>
            <person name="Gallo C.A."/>
            <person name="Diaz A."/>
            <person name="Albertini E."/>
            <person name="Caccamo M."/>
            <person name="Echenique V."/>
        </authorList>
    </citation>
    <scope>NUCLEOTIDE SEQUENCE [LARGE SCALE GENOMIC DNA]</scope>
    <source>
        <strain evidence="2">cv. Victoria</strain>
        <tissue evidence="1">Leaf</tissue>
    </source>
</reference>
<evidence type="ECO:0000313" key="1">
    <source>
        <dbReference type="EMBL" id="TVU04147.1"/>
    </source>
</evidence>
<sequence>MLDRGVNIYSSGTGLWSHKETGWGNSQIHVVDTKVVFLNGMLHFLTCQFKILAVDTEGRLYYINTRGNGTSKLSVWILEDYNGDEWILKYNISASQLFGKKDLSFQQDYALIAIHPECNMIFFVWKCKEYVVVTNII</sequence>
<dbReference type="PANTHER" id="PTHR35546">
    <property type="entry name" value="F-BOX PROTEIN INTERACTION DOMAIN PROTEIN-RELATED"/>
    <property type="match status" value="1"/>
</dbReference>
<feature type="non-terminal residue" evidence="1">
    <location>
        <position position="137"/>
    </location>
</feature>